<evidence type="ECO:0000259" key="2">
    <source>
        <dbReference type="Pfam" id="PF17408"/>
    </source>
</evidence>
<name>A0A2T8HQZ2_9RHOB</name>
<dbReference type="Pfam" id="PF17408">
    <property type="entry name" value="MCD_N"/>
    <property type="match status" value="1"/>
</dbReference>
<feature type="domain" description="Malonyl-CoA decarboxylase C-terminal" evidence="1">
    <location>
        <begin position="168"/>
        <end position="322"/>
    </location>
</feature>
<dbReference type="RefSeq" id="WP_116559633.1">
    <property type="nucleotide sequence ID" value="NZ_QDKM01000010.1"/>
</dbReference>
<comment type="caution">
    <text evidence="3">The sequence shown here is derived from an EMBL/GenBank/DDBJ whole genome shotgun (WGS) entry which is preliminary data.</text>
</comment>
<evidence type="ECO:0000259" key="1">
    <source>
        <dbReference type="Pfam" id="PF05292"/>
    </source>
</evidence>
<gene>
    <name evidence="3" type="ORF">DDE20_16080</name>
</gene>
<dbReference type="InterPro" id="IPR038917">
    <property type="entry name" value="Malonyl_CoA_deC"/>
</dbReference>
<dbReference type="PANTHER" id="PTHR28641">
    <property type="match status" value="1"/>
</dbReference>
<evidence type="ECO:0000313" key="4">
    <source>
        <dbReference type="Proteomes" id="UP000245911"/>
    </source>
</evidence>
<proteinExistence type="predicted"/>
<evidence type="ECO:0000313" key="3">
    <source>
        <dbReference type="EMBL" id="PVH27712.1"/>
    </source>
</evidence>
<reference evidence="3 4" key="1">
    <citation type="submission" date="2018-04" db="EMBL/GenBank/DDBJ databases">
        <title>Pararhodobacter oceanense sp. nov., isolated from marine intertidal sediment.</title>
        <authorList>
            <person name="Wang X.-L."/>
            <person name="Du Z.-J."/>
        </authorList>
    </citation>
    <scope>NUCLEOTIDE SEQUENCE [LARGE SCALE GENOMIC DNA]</scope>
    <source>
        <strain evidence="3 4">AM505</strain>
    </source>
</reference>
<feature type="domain" description="Malonyl-CoA decarboxylase N-terminal" evidence="2">
    <location>
        <begin position="81"/>
        <end position="165"/>
    </location>
</feature>
<dbReference type="AlphaFoldDB" id="A0A2T8HQZ2"/>
<dbReference type="InterPro" id="IPR035372">
    <property type="entry name" value="MCD_N"/>
</dbReference>
<dbReference type="PANTHER" id="PTHR28641:SF1">
    <property type="entry name" value="MALONYL-COA DECARBOXYLASE, MITOCHONDRIAL"/>
    <property type="match status" value="1"/>
</dbReference>
<dbReference type="Gene3D" id="1.20.140.90">
    <property type="entry name" value="Malonyl-CoA decarboxylase, oligemerization domain"/>
    <property type="match status" value="1"/>
</dbReference>
<dbReference type="Pfam" id="PF05292">
    <property type="entry name" value="MCD"/>
    <property type="match status" value="2"/>
</dbReference>
<evidence type="ECO:0008006" key="5">
    <source>
        <dbReference type="Google" id="ProtNLM"/>
    </source>
</evidence>
<protein>
    <recommendedName>
        <fullName evidence="5">Decarboxylase</fullName>
    </recommendedName>
</protein>
<dbReference type="InterPro" id="IPR042303">
    <property type="entry name" value="Malonyl_CoA_deC_C_sf"/>
</dbReference>
<dbReference type="Proteomes" id="UP000245911">
    <property type="component" value="Unassembled WGS sequence"/>
</dbReference>
<dbReference type="GO" id="GO:0050080">
    <property type="term" value="F:malonyl-CoA decarboxylase activity"/>
    <property type="evidence" value="ECO:0007669"/>
    <property type="project" value="InterPro"/>
</dbReference>
<feature type="domain" description="Malonyl-CoA decarboxylase C-terminal" evidence="1">
    <location>
        <begin position="327"/>
        <end position="389"/>
    </location>
</feature>
<dbReference type="InterPro" id="IPR038351">
    <property type="entry name" value="MCD_N_sf"/>
</dbReference>
<dbReference type="OrthoDB" id="5292736at2"/>
<sequence length="439" mass="47903">MVRDTSFAGFLRNLVGPNVVPRLWGDTLNSAQNDPIKLSHTLLTARGQASGVAIADRVLTLIETADAEGLQRYLAALRDEFEVDLGAVLQAATSAKDPEAGTAALIALQQAAEPPRQELFRRLNAAPRGTERLVAFRCNLLAALREDASLAPIDADLRHLLRSWFNRGFLVPARIDWHSPADLLEKIIAYEAVHRIDTWEDLRARLVPADRRCFAFFHPALPGEPLIFVEVALTRGLVGAIDTILSAPRDTLQAEDADTAIFYSISNCQAGLAGISFGAFLIKQVASDLKADLPNLKRFATLSPMPGFARWTQKQGIAPEYLAEGHEALPIAAAAYLAEAKDGANRPLDPVARFHLGNGAELHRINPGGDLSAKGRAQSHGVMVNYLYELEQVESRHEAFSASGEITLSRHVRALVNRPRIWDTADSTQGRKDAKQPDS</sequence>
<dbReference type="EMBL" id="QDKM01000010">
    <property type="protein sequence ID" value="PVH27712.1"/>
    <property type="molecule type" value="Genomic_DNA"/>
</dbReference>
<dbReference type="InterPro" id="IPR007956">
    <property type="entry name" value="Malonyl_CoA_deC_C"/>
</dbReference>
<organism evidence="3 4">
    <name type="scientific">Pararhodobacter oceanensis</name>
    <dbReference type="NCBI Taxonomy" id="2172121"/>
    <lineage>
        <taxon>Bacteria</taxon>
        <taxon>Pseudomonadati</taxon>
        <taxon>Pseudomonadota</taxon>
        <taxon>Alphaproteobacteria</taxon>
        <taxon>Rhodobacterales</taxon>
        <taxon>Paracoccaceae</taxon>
        <taxon>Pararhodobacter</taxon>
    </lineage>
</organism>
<dbReference type="GO" id="GO:0006633">
    <property type="term" value="P:fatty acid biosynthetic process"/>
    <property type="evidence" value="ECO:0007669"/>
    <property type="project" value="InterPro"/>
</dbReference>
<dbReference type="Gene3D" id="3.40.630.150">
    <property type="entry name" value="Malonyl-CoA decarboxylase, catalytic domain"/>
    <property type="match status" value="2"/>
</dbReference>
<keyword evidence="4" id="KW-1185">Reference proteome</keyword>
<accession>A0A2T8HQZ2</accession>